<organism evidence="2 3">
    <name type="scientific">Cerrena zonata</name>
    <dbReference type="NCBI Taxonomy" id="2478898"/>
    <lineage>
        <taxon>Eukaryota</taxon>
        <taxon>Fungi</taxon>
        <taxon>Dikarya</taxon>
        <taxon>Basidiomycota</taxon>
        <taxon>Agaricomycotina</taxon>
        <taxon>Agaricomycetes</taxon>
        <taxon>Polyporales</taxon>
        <taxon>Cerrenaceae</taxon>
        <taxon>Cerrena</taxon>
    </lineage>
</organism>
<protein>
    <submittedName>
        <fullName evidence="2">Uncharacterized protein</fullName>
    </submittedName>
</protein>
<feature type="compositionally biased region" description="Polar residues" evidence="1">
    <location>
        <begin position="180"/>
        <end position="204"/>
    </location>
</feature>
<dbReference type="AlphaFoldDB" id="A0AAW0GWD1"/>
<name>A0AAW0GWD1_9APHY</name>
<feature type="region of interest" description="Disordered" evidence="1">
    <location>
        <begin position="1"/>
        <end position="34"/>
    </location>
</feature>
<feature type="region of interest" description="Disordered" evidence="1">
    <location>
        <begin position="151"/>
        <end position="209"/>
    </location>
</feature>
<evidence type="ECO:0000313" key="3">
    <source>
        <dbReference type="Proteomes" id="UP001385951"/>
    </source>
</evidence>
<reference evidence="2 3" key="1">
    <citation type="submission" date="2022-09" db="EMBL/GenBank/DDBJ databases">
        <authorList>
            <person name="Palmer J.M."/>
        </authorList>
    </citation>
    <scope>NUCLEOTIDE SEQUENCE [LARGE SCALE GENOMIC DNA]</scope>
    <source>
        <strain evidence="2 3">DSM 7382</strain>
    </source>
</reference>
<accession>A0AAW0GWD1</accession>
<proteinExistence type="predicted"/>
<evidence type="ECO:0000256" key="1">
    <source>
        <dbReference type="SAM" id="MobiDB-lite"/>
    </source>
</evidence>
<sequence length="236" mass="25631">MPRQPRQPRQPRRPRTRPTLTVSIPLEPPVQPSAGRMNTNLAIKDSGSQSDVVLPLGVGRSRTKALARSVTLNSVMESTLDRTKLLQRSSSTQIRKSPKPYDRPDWSIAGRTIYTQYCFSMPASPIIIPTPTSTEDTKGYHLIFELGSEQSPISISSSPRSSSRSPITSRTGSPTRIPSRKQNNVTSDSDSVSTAPTTPISPTFSAVSAASSQTSIASIASVLTEKTTTGYFDRRP</sequence>
<comment type="caution">
    <text evidence="2">The sequence shown here is derived from an EMBL/GenBank/DDBJ whole genome shotgun (WGS) entry which is preliminary data.</text>
</comment>
<keyword evidence="3" id="KW-1185">Reference proteome</keyword>
<feature type="compositionally biased region" description="Low complexity" evidence="1">
    <location>
        <begin position="151"/>
        <end position="176"/>
    </location>
</feature>
<evidence type="ECO:0000313" key="2">
    <source>
        <dbReference type="EMBL" id="KAK7694938.1"/>
    </source>
</evidence>
<gene>
    <name evidence="2" type="ORF">QCA50_002126</name>
</gene>
<dbReference type="Proteomes" id="UP001385951">
    <property type="component" value="Unassembled WGS sequence"/>
</dbReference>
<dbReference type="EMBL" id="JASBNA010000002">
    <property type="protein sequence ID" value="KAK7694938.1"/>
    <property type="molecule type" value="Genomic_DNA"/>
</dbReference>